<proteinExistence type="predicted"/>
<organism evidence="1 2">
    <name type="scientific">Kluyvera genomosp. 3</name>
    <dbReference type="NCBI Taxonomy" id="2774055"/>
    <lineage>
        <taxon>Bacteria</taxon>
        <taxon>Pseudomonadati</taxon>
        <taxon>Pseudomonadota</taxon>
        <taxon>Gammaproteobacteria</taxon>
        <taxon>Enterobacterales</taxon>
        <taxon>Enterobacteriaceae</taxon>
        <taxon>Kluyvera</taxon>
    </lineage>
</organism>
<evidence type="ECO:0000313" key="2">
    <source>
        <dbReference type="Proteomes" id="UP000197098"/>
    </source>
</evidence>
<gene>
    <name evidence="1" type="ORF">CEW81_02775</name>
</gene>
<dbReference type="Proteomes" id="UP000197098">
    <property type="component" value="Chromosome"/>
</dbReference>
<dbReference type="AlphaFoldDB" id="A0A248KM95"/>
<sequence length="60" mass="7019">MMSRLLIQKASSGFPTYRESVHRSNGNLIYPKMCYVTINFMKYKKNTTIFRAAEQRGRAL</sequence>
<reference evidence="1 2" key="1">
    <citation type="submission" date="2017-06" db="EMBL/GenBank/DDBJ databases">
        <title>Origin of plasmid-mediated fosfomycin resistance gene fosA3.</title>
        <authorList>
            <person name="Ito R."/>
            <person name="Pacey M.P."/>
            <person name="Doi Y."/>
        </authorList>
    </citation>
    <scope>NUCLEOTIDE SEQUENCE [LARGE SCALE GENOMIC DNA]</scope>
    <source>
        <strain evidence="1 2">YDC799</strain>
    </source>
</reference>
<protein>
    <submittedName>
        <fullName evidence="1">Uncharacterized protein</fullName>
    </submittedName>
</protein>
<accession>A0A248KM95</accession>
<name>A0A248KM95_9ENTR</name>
<evidence type="ECO:0000313" key="1">
    <source>
        <dbReference type="EMBL" id="ASG64492.1"/>
    </source>
</evidence>
<dbReference type="EMBL" id="CP022114">
    <property type="protein sequence ID" value="ASG64492.1"/>
    <property type="molecule type" value="Genomic_DNA"/>
</dbReference>